<dbReference type="InterPro" id="IPR005106">
    <property type="entry name" value="Asp/hSer_DH_NAD-bd"/>
</dbReference>
<name>A0A1S6QHW1_9LACO</name>
<dbReference type="PANTHER" id="PTHR43331:SF1">
    <property type="entry name" value="HOMOSERINE DEHYDROGENASE"/>
    <property type="match status" value="1"/>
</dbReference>
<dbReference type="InterPro" id="IPR036291">
    <property type="entry name" value="NAD(P)-bd_dom_sf"/>
</dbReference>
<evidence type="ECO:0000256" key="6">
    <source>
        <dbReference type="ARBA" id="ARBA00022605"/>
    </source>
</evidence>
<sequence>MNIAILGFGTVGTGVYEIIKKASRQTTNLSVKKILIRKNKKAELPEMTDSIEEILNDDDIDVVVEVIGGIEPAHQYILDALKHKKHVITANKAVIARHMDEFSSVAAENDVKFYFESSVGGGIPWIQGLERALRIDDVDSITGIFNGTSNFILDQMKKTGRSFSDVLLNAQQLGYAEADPSADIDGLDVANKLCISADIAYDIFVTPNDNLPIFGIRNISEEDIAHFTSKNLTVKLMGKSHQLGNEFDYVVEPTLCKAEAIEANVPDNYNVISLHGNTIGTLKFMGQGAGQFPTANAVIQDILDIYQEKEHLRREFHSNLKFNANLTKSDYVVRSEIDVADIFADYQPETRNDYLMVHDVPVGTMHNLMKDVLKKDELAFMASVPAEGGVL</sequence>
<dbReference type="PANTHER" id="PTHR43331">
    <property type="entry name" value="HOMOSERINE DEHYDROGENASE"/>
    <property type="match status" value="1"/>
</dbReference>
<reference evidence="16 17" key="1">
    <citation type="journal article" date="2015" name="Genome Announc.">
        <title>Genome Sequence of Lactobacillus curieae CCTCC M 2011381T, a Novel Producer of Gamma-aminobutyric Acid.</title>
        <authorList>
            <person name="Wang Y."/>
            <person name="Wang Y."/>
            <person name="Lang C."/>
            <person name="Wei D."/>
            <person name="Xu P."/>
            <person name="Xie J."/>
        </authorList>
    </citation>
    <scope>NUCLEOTIDE SEQUENCE [LARGE SCALE GENOMIC DNA]</scope>
    <source>
        <strain evidence="16 17">CCTCC M 2011381</strain>
    </source>
</reference>
<keyword evidence="12" id="KW-0521">NADP</keyword>
<dbReference type="Pfam" id="PF03447">
    <property type="entry name" value="NAD_binding_3"/>
    <property type="match status" value="1"/>
</dbReference>
<feature type="domain" description="Homoserine dehydrogenase catalytic" evidence="14">
    <location>
        <begin position="124"/>
        <end position="303"/>
    </location>
</feature>
<evidence type="ECO:0000256" key="4">
    <source>
        <dbReference type="ARBA" id="ARBA00013213"/>
    </source>
</evidence>
<evidence type="ECO:0000256" key="10">
    <source>
        <dbReference type="ARBA" id="ARBA00023167"/>
    </source>
</evidence>
<comment type="pathway">
    <text evidence="1 12">Amino-acid biosynthesis; L-threonine biosynthesis; L-threonine from L-aspartate: step 3/5.</text>
</comment>
<comment type="catalytic activity">
    <reaction evidence="11">
        <text>L-homoserine + NADP(+) = L-aspartate 4-semialdehyde + NADPH + H(+)</text>
        <dbReference type="Rhea" id="RHEA:15761"/>
        <dbReference type="ChEBI" id="CHEBI:15378"/>
        <dbReference type="ChEBI" id="CHEBI:57476"/>
        <dbReference type="ChEBI" id="CHEBI:57783"/>
        <dbReference type="ChEBI" id="CHEBI:58349"/>
        <dbReference type="ChEBI" id="CHEBI:537519"/>
        <dbReference type="EC" id="1.1.1.3"/>
    </reaction>
    <physiologicalReaction direction="right-to-left" evidence="11">
        <dbReference type="Rhea" id="RHEA:15763"/>
    </physiologicalReaction>
</comment>
<evidence type="ECO:0000259" key="14">
    <source>
        <dbReference type="Pfam" id="PF00742"/>
    </source>
</evidence>
<dbReference type="FunFam" id="3.30.360.10:FF:000005">
    <property type="entry name" value="Homoserine dehydrogenase"/>
    <property type="match status" value="1"/>
</dbReference>
<evidence type="ECO:0000256" key="3">
    <source>
        <dbReference type="ARBA" id="ARBA00006753"/>
    </source>
</evidence>
<proteinExistence type="inferred from homology"/>
<dbReference type="UniPathway" id="UPA00051">
    <property type="reaction ID" value="UER00465"/>
</dbReference>
<dbReference type="GO" id="GO:0050661">
    <property type="term" value="F:NADP binding"/>
    <property type="evidence" value="ECO:0007669"/>
    <property type="project" value="InterPro"/>
</dbReference>
<feature type="domain" description="Aspartate/homoserine dehydrogenase NAD-binding" evidence="15">
    <location>
        <begin position="7"/>
        <end position="116"/>
    </location>
</feature>
<dbReference type="SUPFAM" id="SSF51735">
    <property type="entry name" value="NAD(P)-binding Rossmann-fold domains"/>
    <property type="match status" value="1"/>
</dbReference>
<evidence type="ECO:0000259" key="15">
    <source>
        <dbReference type="Pfam" id="PF03447"/>
    </source>
</evidence>
<evidence type="ECO:0000256" key="2">
    <source>
        <dbReference type="ARBA" id="ARBA00005062"/>
    </source>
</evidence>
<dbReference type="UniPathway" id="UPA00050">
    <property type="reaction ID" value="UER00063"/>
</dbReference>
<dbReference type="Gene3D" id="3.40.50.720">
    <property type="entry name" value="NAD(P)-binding Rossmann-like Domain"/>
    <property type="match status" value="1"/>
</dbReference>
<accession>A0A1S6QHW1</accession>
<dbReference type="PROSITE" id="PS01042">
    <property type="entry name" value="HOMOSER_DHGENASE"/>
    <property type="match status" value="1"/>
</dbReference>
<protein>
    <recommendedName>
        <fullName evidence="5 12">Homoserine dehydrogenase</fullName>
        <ecNumber evidence="4 12">1.1.1.3</ecNumber>
    </recommendedName>
</protein>
<evidence type="ECO:0000256" key="12">
    <source>
        <dbReference type="RuleBase" id="RU000579"/>
    </source>
</evidence>
<dbReference type="eggNOG" id="COG0460">
    <property type="taxonomic scope" value="Bacteria"/>
</dbReference>
<evidence type="ECO:0000256" key="7">
    <source>
        <dbReference type="ARBA" id="ARBA00022697"/>
    </source>
</evidence>
<dbReference type="Proteomes" id="UP000030361">
    <property type="component" value="Chromosome"/>
</dbReference>
<dbReference type="AlphaFoldDB" id="A0A1S6QHW1"/>
<evidence type="ECO:0000256" key="11">
    <source>
        <dbReference type="ARBA" id="ARBA00048841"/>
    </source>
</evidence>
<keyword evidence="10 12" id="KW-0486">Methionine biosynthesis</keyword>
<dbReference type="Gene3D" id="3.30.360.10">
    <property type="entry name" value="Dihydrodipicolinate Reductase, domain 2"/>
    <property type="match status" value="1"/>
</dbReference>
<evidence type="ECO:0000313" key="17">
    <source>
        <dbReference type="Proteomes" id="UP000030361"/>
    </source>
</evidence>
<dbReference type="EMBL" id="CP018906">
    <property type="protein sequence ID" value="AQW21195.1"/>
    <property type="molecule type" value="Genomic_DNA"/>
</dbReference>
<dbReference type="InterPro" id="IPR019811">
    <property type="entry name" value="HDH_CS"/>
</dbReference>
<evidence type="ECO:0000256" key="9">
    <source>
        <dbReference type="ARBA" id="ARBA00023053"/>
    </source>
</evidence>
<dbReference type="RefSeq" id="WP_035166598.1">
    <property type="nucleotide sequence ID" value="NZ_CP018906.1"/>
</dbReference>
<dbReference type="GO" id="GO:0009088">
    <property type="term" value="P:threonine biosynthetic process"/>
    <property type="evidence" value="ECO:0007669"/>
    <property type="project" value="UniProtKB-UniPathway"/>
</dbReference>
<dbReference type="SUPFAM" id="SSF55347">
    <property type="entry name" value="Glyceraldehyde-3-phosphate dehydrogenase-like, C-terminal domain"/>
    <property type="match status" value="1"/>
</dbReference>
<dbReference type="InterPro" id="IPR001342">
    <property type="entry name" value="HDH_cat"/>
</dbReference>
<keyword evidence="7 12" id="KW-0791">Threonine biosynthesis</keyword>
<dbReference type="OrthoDB" id="9808167at2"/>
<dbReference type="NCBIfam" id="NF004976">
    <property type="entry name" value="PRK06349.1"/>
    <property type="match status" value="1"/>
</dbReference>
<dbReference type="GO" id="GO:0009086">
    <property type="term" value="P:methionine biosynthetic process"/>
    <property type="evidence" value="ECO:0007669"/>
    <property type="project" value="UniProtKB-KW"/>
</dbReference>
<dbReference type="GO" id="GO:0004412">
    <property type="term" value="F:homoserine dehydrogenase activity"/>
    <property type="evidence" value="ECO:0007669"/>
    <property type="project" value="UniProtKB-EC"/>
</dbReference>
<keyword evidence="9" id="KW-0915">Sodium</keyword>
<evidence type="ECO:0000256" key="8">
    <source>
        <dbReference type="ARBA" id="ARBA00023002"/>
    </source>
</evidence>
<dbReference type="Pfam" id="PF00742">
    <property type="entry name" value="Homoserine_dh"/>
    <property type="match status" value="1"/>
</dbReference>
<keyword evidence="17" id="KW-1185">Reference proteome</keyword>
<dbReference type="EC" id="1.1.1.3" evidence="4 12"/>
<comment type="similarity">
    <text evidence="3 13">Belongs to the homoserine dehydrogenase family.</text>
</comment>
<evidence type="ECO:0000256" key="13">
    <source>
        <dbReference type="RuleBase" id="RU004171"/>
    </source>
</evidence>
<comment type="pathway">
    <text evidence="2 12">Amino-acid biosynthesis; L-methionine biosynthesis via de novo pathway; L-homoserine from L-aspartate: step 3/3.</text>
</comment>
<gene>
    <name evidence="16" type="ORF">PL11_004280</name>
</gene>
<keyword evidence="6 12" id="KW-0028">Amino-acid biosynthesis</keyword>
<evidence type="ECO:0000313" key="16">
    <source>
        <dbReference type="EMBL" id="AQW21195.1"/>
    </source>
</evidence>
<keyword evidence="8 12" id="KW-0560">Oxidoreductase</keyword>
<evidence type="ECO:0000256" key="5">
    <source>
        <dbReference type="ARBA" id="ARBA00013376"/>
    </source>
</evidence>
<dbReference type="KEGG" id="lcu:PL11_004280"/>
<organism evidence="16 17">
    <name type="scientific">Lentilactobacillus curieae</name>
    <dbReference type="NCBI Taxonomy" id="1138822"/>
    <lineage>
        <taxon>Bacteria</taxon>
        <taxon>Bacillati</taxon>
        <taxon>Bacillota</taxon>
        <taxon>Bacilli</taxon>
        <taxon>Lactobacillales</taxon>
        <taxon>Lactobacillaceae</taxon>
        <taxon>Lentilactobacillus</taxon>
    </lineage>
</organism>
<evidence type="ECO:0000256" key="1">
    <source>
        <dbReference type="ARBA" id="ARBA00005056"/>
    </source>
</evidence>